<proteinExistence type="predicted"/>
<dbReference type="AlphaFoldDB" id="A0A1I1APE1"/>
<dbReference type="EMBL" id="FOKC01000009">
    <property type="protein sequence ID" value="SFB38203.1"/>
    <property type="molecule type" value="Genomic_DNA"/>
</dbReference>
<reference evidence="1" key="1">
    <citation type="submission" date="2016-10" db="EMBL/GenBank/DDBJ databases">
        <authorList>
            <person name="de Groot N.N."/>
        </authorList>
    </citation>
    <scope>NUCLEOTIDE SEQUENCE [LARGE SCALE GENOMIC DNA]</scope>
    <source>
        <strain evidence="1">CGMCC 1.10697</strain>
    </source>
</reference>
<accession>A0A1I1APE1</accession>
<evidence type="ECO:0000313" key="1">
    <source>
        <dbReference type="EMBL" id="SFB38203.1"/>
    </source>
</evidence>
<name>A0A1I1APE1_9ACTN</name>
<organism evidence="1 2">
    <name type="scientific">Nocardioides alpinus</name>
    <dbReference type="NCBI Taxonomy" id="748909"/>
    <lineage>
        <taxon>Bacteria</taxon>
        <taxon>Bacillati</taxon>
        <taxon>Actinomycetota</taxon>
        <taxon>Actinomycetes</taxon>
        <taxon>Propionibacteriales</taxon>
        <taxon>Nocardioidaceae</taxon>
        <taxon>Nocardioides</taxon>
    </lineage>
</organism>
<protein>
    <submittedName>
        <fullName evidence="1">Uncharacterized protein</fullName>
    </submittedName>
</protein>
<sequence>MISASIAVTIHASLSGTATIMANQKLPTMTDHCTHHRTGTRSRSK</sequence>
<gene>
    <name evidence="1" type="ORF">SAMN05192575_109117</name>
</gene>
<dbReference type="STRING" id="748909.SAMN05192575_109117"/>
<evidence type="ECO:0000313" key="2">
    <source>
        <dbReference type="Proteomes" id="UP000199113"/>
    </source>
</evidence>
<dbReference type="Proteomes" id="UP000199113">
    <property type="component" value="Unassembled WGS sequence"/>
</dbReference>